<dbReference type="InterPro" id="IPR027379">
    <property type="entry name" value="CLS_N"/>
</dbReference>
<keyword evidence="2" id="KW-1003">Cell membrane</keyword>
<keyword evidence="5" id="KW-0472">Membrane</keyword>
<evidence type="ECO:0000313" key="7">
    <source>
        <dbReference type="EMBL" id="AWB84035.1"/>
    </source>
</evidence>
<evidence type="ECO:0000256" key="4">
    <source>
        <dbReference type="ARBA" id="ARBA00022989"/>
    </source>
</evidence>
<evidence type="ECO:0000256" key="5">
    <source>
        <dbReference type="ARBA" id="ARBA00023136"/>
    </source>
</evidence>
<sequence>MACMAKKTQNNQKFVIGILAAVDAAGKAAAFASLARTDAKQVRGPKWAWTPAIAAINTFGWIAWFLFGRKGK</sequence>
<dbReference type="AlphaFoldDB" id="A0A2S0WE26"/>
<dbReference type="Pfam" id="PF13396">
    <property type="entry name" value="PLDc_N"/>
    <property type="match status" value="1"/>
</dbReference>
<name>A0A2S0WE26_9CORY</name>
<organism evidence="7 8">
    <name type="scientific">Corynebacterium liangguodongii</name>
    <dbReference type="NCBI Taxonomy" id="2079535"/>
    <lineage>
        <taxon>Bacteria</taxon>
        <taxon>Bacillati</taxon>
        <taxon>Actinomycetota</taxon>
        <taxon>Actinomycetes</taxon>
        <taxon>Mycobacteriales</taxon>
        <taxon>Corynebacteriaceae</taxon>
        <taxon>Corynebacterium</taxon>
    </lineage>
</organism>
<evidence type="ECO:0000259" key="6">
    <source>
        <dbReference type="Pfam" id="PF13396"/>
    </source>
</evidence>
<evidence type="ECO:0000256" key="2">
    <source>
        <dbReference type="ARBA" id="ARBA00022475"/>
    </source>
</evidence>
<evidence type="ECO:0000256" key="3">
    <source>
        <dbReference type="ARBA" id="ARBA00022692"/>
    </source>
</evidence>
<dbReference type="KEGG" id="clia:C3E79_05715"/>
<comment type="subcellular location">
    <subcellularLocation>
        <location evidence="1">Cell membrane</location>
        <topology evidence="1">Multi-pass membrane protein</topology>
    </subcellularLocation>
</comment>
<keyword evidence="8" id="KW-1185">Reference proteome</keyword>
<dbReference type="Proteomes" id="UP000244754">
    <property type="component" value="Chromosome"/>
</dbReference>
<accession>A0A2S0WE26</accession>
<keyword evidence="4" id="KW-1133">Transmembrane helix</keyword>
<dbReference type="EMBL" id="CP026948">
    <property type="protein sequence ID" value="AWB84035.1"/>
    <property type="molecule type" value="Genomic_DNA"/>
</dbReference>
<gene>
    <name evidence="7" type="ORF">C3E79_05715</name>
</gene>
<proteinExistence type="predicted"/>
<feature type="domain" description="Cardiolipin synthase N-terminal" evidence="6">
    <location>
        <begin position="30"/>
        <end position="69"/>
    </location>
</feature>
<evidence type="ECO:0000256" key="1">
    <source>
        <dbReference type="ARBA" id="ARBA00004651"/>
    </source>
</evidence>
<reference evidence="8" key="1">
    <citation type="submission" date="2018-01" db="EMBL/GenBank/DDBJ databases">
        <authorList>
            <person name="Li J."/>
        </authorList>
    </citation>
    <scope>NUCLEOTIDE SEQUENCE [LARGE SCALE GENOMIC DNA]</scope>
    <source>
        <strain evidence="8">2184</strain>
    </source>
</reference>
<protein>
    <recommendedName>
        <fullName evidence="6">Cardiolipin synthase N-terminal domain-containing protein</fullName>
    </recommendedName>
</protein>
<keyword evidence="3" id="KW-0812">Transmembrane</keyword>
<dbReference type="GO" id="GO:0005886">
    <property type="term" value="C:plasma membrane"/>
    <property type="evidence" value="ECO:0007669"/>
    <property type="project" value="UniProtKB-SubCell"/>
</dbReference>
<evidence type="ECO:0000313" key="8">
    <source>
        <dbReference type="Proteomes" id="UP000244754"/>
    </source>
</evidence>